<evidence type="ECO:0000256" key="3">
    <source>
        <dbReference type="ARBA" id="ARBA00022679"/>
    </source>
</evidence>
<dbReference type="GO" id="GO:1990817">
    <property type="term" value="F:poly(A) RNA polymerase activity"/>
    <property type="evidence" value="ECO:0007669"/>
    <property type="project" value="TreeGrafter"/>
</dbReference>
<dbReference type="PANTHER" id="PTHR12271">
    <property type="entry name" value="POLY A POLYMERASE CID PAP -RELATED"/>
    <property type="match status" value="1"/>
</dbReference>
<keyword evidence="5" id="KW-0460">Magnesium</keyword>
<feature type="domain" description="PAP-associated" evidence="6">
    <location>
        <begin position="284"/>
        <end position="333"/>
    </location>
</feature>
<evidence type="ECO:0000313" key="8">
    <source>
        <dbReference type="Proteomes" id="UP000046395"/>
    </source>
</evidence>
<dbReference type="Gene3D" id="1.10.1410.10">
    <property type="match status" value="1"/>
</dbReference>
<protein>
    <submittedName>
        <fullName evidence="9">PAP-associated domain-containing protein</fullName>
    </submittedName>
</protein>
<dbReference type="PANTHER" id="PTHR12271:SF117">
    <property type="entry name" value="PAP-ASSOCIATED DOMAIN-CONTAINING PROTEIN"/>
    <property type="match status" value="1"/>
</dbReference>
<evidence type="ECO:0000256" key="4">
    <source>
        <dbReference type="ARBA" id="ARBA00022723"/>
    </source>
</evidence>
<dbReference type="SUPFAM" id="SSF81301">
    <property type="entry name" value="Nucleotidyltransferase"/>
    <property type="match status" value="1"/>
</dbReference>
<dbReference type="Pfam" id="PF03828">
    <property type="entry name" value="PAP_assoc"/>
    <property type="match status" value="1"/>
</dbReference>
<proteinExistence type="predicted"/>
<dbReference type="AlphaFoldDB" id="A0A5S6R102"/>
<evidence type="ECO:0000313" key="9">
    <source>
        <dbReference type="WBParaSite" id="TMUE_3000013098.1"/>
    </source>
</evidence>
<evidence type="ECO:0000259" key="6">
    <source>
        <dbReference type="Pfam" id="PF03828"/>
    </source>
</evidence>
<comment type="cofactor">
    <cofactor evidence="1">
        <name>Mn(2+)</name>
        <dbReference type="ChEBI" id="CHEBI:29035"/>
    </cofactor>
</comment>
<sequence length="366" mass="41588">MIGAKHEQALIEATVLSSTKSYSADHSADSKIQRLAFRHFKRSRTTLKKLNERIKLYYDAHALTSEEIQQRNSATRLLENCLNFNVKDGAYLFITGSTASGCANRESDLDLCILECVTYDYGYIVTRERQLDFLTQIKQLLLEDQSPVQGVTLIPAHVPIIRCQFKNNPSLTADITFGLVGSVYSTHLLFHYCQLDRRYVILNLLIKQWATKCGVCNSALGMLNSHSIALMVINYLQCGTDPHHPVFPSLQQEFPFAFTTSNPANQLSDITEQFAGMTTSNSQNVADLLLGFFRYYSEVVNFSNQIISVRLGRRITRDHGEHIFVEDPFRRDNAASITSDAAVVYIKARFKDAFEDLLFRQRFEIL</sequence>
<evidence type="ECO:0000256" key="5">
    <source>
        <dbReference type="ARBA" id="ARBA00022842"/>
    </source>
</evidence>
<dbReference type="GO" id="GO:0031123">
    <property type="term" value="P:RNA 3'-end processing"/>
    <property type="evidence" value="ECO:0007669"/>
    <property type="project" value="TreeGrafter"/>
</dbReference>
<dbReference type="SUPFAM" id="SSF81631">
    <property type="entry name" value="PAP/OAS1 substrate-binding domain"/>
    <property type="match status" value="1"/>
</dbReference>
<keyword evidence="8" id="KW-1185">Reference proteome</keyword>
<evidence type="ECO:0000256" key="2">
    <source>
        <dbReference type="ARBA" id="ARBA00001946"/>
    </source>
</evidence>
<dbReference type="Proteomes" id="UP000046395">
    <property type="component" value="Unassembled WGS sequence"/>
</dbReference>
<dbReference type="InterPro" id="IPR054708">
    <property type="entry name" value="MTPAP-like_central"/>
</dbReference>
<dbReference type="Gene3D" id="3.30.460.10">
    <property type="entry name" value="Beta Polymerase, domain 2"/>
    <property type="match status" value="1"/>
</dbReference>
<keyword evidence="3" id="KW-0808">Transferase</keyword>
<keyword evidence="4" id="KW-0479">Metal-binding</keyword>
<dbReference type="WBParaSite" id="TMUE_3000013098.1">
    <property type="protein sequence ID" value="TMUE_3000013098.1"/>
    <property type="gene ID" value="WBGene00285162"/>
</dbReference>
<organism evidence="8 9">
    <name type="scientific">Trichuris muris</name>
    <name type="common">Mouse whipworm</name>
    <dbReference type="NCBI Taxonomy" id="70415"/>
    <lineage>
        <taxon>Eukaryota</taxon>
        <taxon>Metazoa</taxon>
        <taxon>Ecdysozoa</taxon>
        <taxon>Nematoda</taxon>
        <taxon>Enoplea</taxon>
        <taxon>Dorylaimia</taxon>
        <taxon>Trichinellida</taxon>
        <taxon>Trichuridae</taxon>
        <taxon>Trichuris</taxon>
    </lineage>
</organism>
<name>A0A5S6R102_TRIMR</name>
<dbReference type="STRING" id="70415.A0A5S6R102"/>
<feature type="domain" description="Poly(A) RNA polymerase mitochondrial-like central palm" evidence="7">
    <location>
        <begin position="50"/>
        <end position="194"/>
    </location>
</feature>
<dbReference type="GO" id="GO:0046872">
    <property type="term" value="F:metal ion binding"/>
    <property type="evidence" value="ECO:0007669"/>
    <property type="project" value="UniProtKB-KW"/>
</dbReference>
<accession>A0A5S6R102</accession>
<dbReference type="InterPro" id="IPR002058">
    <property type="entry name" value="PAP_assoc"/>
</dbReference>
<evidence type="ECO:0000256" key="1">
    <source>
        <dbReference type="ARBA" id="ARBA00001936"/>
    </source>
</evidence>
<reference evidence="9" key="1">
    <citation type="submission" date="2019-12" db="UniProtKB">
        <authorList>
            <consortium name="WormBaseParasite"/>
        </authorList>
    </citation>
    <scope>IDENTIFICATION</scope>
</reference>
<evidence type="ECO:0000259" key="7">
    <source>
        <dbReference type="Pfam" id="PF22600"/>
    </source>
</evidence>
<comment type="cofactor">
    <cofactor evidence="2">
        <name>Mg(2+)</name>
        <dbReference type="ChEBI" id="CHEBI:18420"/>
    </cofactor>
</comment>
<dbReference type="InterPro" id="IPR043519">
    <property type="entry name" value="NT_sf"/>
</dbReference>
<dbReference type="Pfam" id="PF22600">
    <property type="entry name" value="MTPAP-like_central"/>
    <property type="match status" value="1"/>
</dbReference>